<keyword evidence="2" id="KW-1185">Reference proteome</keyword>
<dbReference type="Proteomes" id="UP000887574">
    <property type="component" value="Unplaced"/>
</dbReference>
<dbReference type="AlphaFoldDB" id="A0A915EMM5"/>
<dbReference type="InterPro" id="IPR051085">
    <property type="entry name" value="MB_O-acyltransferase"/>
</dbReference>
<feature type="transmembrane region" description="Helical" evidence="1">
    <location>
        <begin position="12"/>
        <end position="34"/>
    </location>
</feature>
<dbReference type="PROSITE" id="PS51257">
    <property type="entry name" value="PROKAR_LIPOPROTEIN"/>
    <property type="match status" value="1"/>
</dbReference>
<dbReference type="WBParaSite" id="jg8434.1">
    <property type="protein sequence ID" value="jg8434.1"/>
    <property type="gene ID" value="jg8434"/>
</dbReference>
<keyword evidence="1" id="KW-0472">Membrane</keyword>
<evidence type="ECO:0000313" key="3">
    <source>
        <dbReference type="WBParaSite" id="jg8434.1"/>
    </source>
</evidence>
<keyword evidence="1" id="KW-0812">Transmembrane</keyword>
<organism evidence="2 3">
    <name type="scientific">Ditylenchus dipsaci</name>
    <dbReference type="NCBI Taxonomy" id="166011"/>
    <lineage>
        <taxon>Eukaryota</taxon>
        <taxon>Metazoa</taxon>
        <taxon>Ecdysozoa</taxon>
        <taxon>Nematoda</taxon>
        <taxon>Chromadorea</taxon>
        <taxon>Rhabditida</taxon>
        <taxon>Tylenchina</taxon>
        <taxon>Tylenchomorpha</taxon>
        <taxon>Sphaerularioidea</taxon>
        <taxon>Anguinidae</taxon>
        <taxon>Anguininae</taxon>
        <taxon>Ditylenchus</taxon>
    </lineage>
</organism>
<accession>A0A915EMM5</accession>
<dbReference type="GO" id="GO:0005783">
    <property type="term" value="C:endoplasmic reticulum"/>
    <property type="evidence" value="ECO:0007669"/>
    <property type="project" value="TreeGrafter"/>
</dbReference>
<keyword evidence="1" id="KW-1133">Transmembrane helix</keyword>
<reference evidence="3" key="1">
    <citation type="submission" date="2022-11" db="UniProtKB">
        <authorList>
            <consortium name="WormBaseParasite"/>
        </authorList>
    </citation>
    <scope>IDENTIFICATION</scope>
</reference>
<proteinExistence type="predicted"/>
<dbReference type="GO" id="GO:0016409">
    <property type="term" value="F:palmitoyltransferase activity"/>
    <property type="evidence" value="ECO:0007669"/>
    <property type="project" value="TreeGrafter"/>
</dbReference>
<protein>
    <submittedName>
        <fullName evidence="3">Ig-like domain-containing protein</fullName>
    </submittedName>
</protein>
<evidence type="ECO:0000256" key="1">
    <source>
        <dbReference type="SAM" id="Phobius"/>
    </source>
</evidence>
<dbReference type="PANTHER" id="PTHR13285">
    <property type="entry name" value="ACYLTRANSFERASE"/>
    <property type="match status" value="1"/>
</dbReference>
<sequence>MWKCPLSSFELFFCFVVSTCYYATAFLSGCYTTYKFSSAPTNSIDYKWASGWIVDSPYISGWQTDTSDGEWKLFRNSVSKTTLVLLLHSEKGSYICTSPFKFSTSAPTCSQTGSDYLEYLLYPPYSGKHHQAKNPQHYNKVSIAMVYGYSPGFWFFFIEATLHLSRANAFFNSPYQVLQGFSYYQSMSPPAPPICPARVSRFSLLWRYFDQGLHKFLKHQSPY</sequence>
<name>A0A915EMM5_9BILA</name>
<evidence type="ECO:0000313" key="2">
    <source>
        <dbReference type="Proteomes" id="UP000887574"/>
    </source>
</evidence>
<dbReference type="PANTHER" id="PTHR13285:SF18">
    <property type="entry name" value="PROTEIN-CYSTEINE N-PALMITOYLTRANSFERASE RASP"/>
    <property type="match status" value="1"/>
</dbReference>